<dbReference type="AlphaFoldDB" id="A0A4Q1UGT5"/>
<dbReference type="InterPro" id="IPR032689">
    <property type="entry name" value="TraG-D_C"/>
</dbReference>
<evidence type="ECO:0000259" key="2">
    <source>
        <dbReference type="Pfam" id="PF12696"/>
    </source>
</evidence>
<evidence type="ECO:0000313" key="4">
    <source>
        <dbReference type="Proteomes" id="UP000290444"/>
    </source>
</evidence>
<protein>
    <recommendedName>
        <fullName evidence="2">TraD/TraG TraM recognition site domain-containing protein</fullName>
    </recommendedName>
</protein>
<organism evidence="3 4">
    <name type="scientific">Mesorhizobium erdmanii</name>
    <dbReference type="NCBI Taxonomy" id="1777866"/>
    <lineage>
        <taxon>Bacteria</taxon>
        <taxon>Pseudomonadati</taxon>
        <taxon>Pseudomonadota</taxon>
        <taxon>Alphaproteobacteria</taxon>
        <taxon>Hyphomicrobiales</taxon>
        <taxon>Phyllobacteriaceae</taxon>
        <taxon>Mesorhizobium</taxon>
    </lineage>
</organism>
<dbReference type="Pfam" id="PF12696">
    <property type="entry name" value="TraG-D_C"/>
    <property type="match status" value="1"/>
</dbReference>
<proteinExistence type="predicted"/>
<evidence type="ECO:0000256" key="1">
    <source>
        <dbReference type="SAM" id="MobiDB-lite"/>
    </source>
</evidence>
<feature type="region of interest" description="Disordered" evidence="1">
    <location>
        <begin position="95"/>
        <end position="135"/>
    </location>
</feature>
<dbReference type="RefSeq" id="WP_425293928.1">
    <property type="nucleotide sequence ID" value="NZ_MZXX01000048.1"/>
</dbReference>
<gene>
    <name evidence="3" type="ORF">B5V01_35860</name>
</gene>
<feature type="domain" description="TraD/TraG TraM recognition site" evidence="2">
    <location>
        <begin position="61"/>
        <end position="105"/>
    </location>
</feature>
<dbReference type="EMBL" id="MZXX01000048">
    <property type="protein sequence ID" value="RXT33443.1"/>
    <property type="molecule type" value="Genomic_DNA"/>
</dbReference>
<accession>A0A4Q1UGT5</accession>
<sequence>MPFRRRAPRGCGTGKFLEWLVDQNIAPHIPVRDKGQRNDGTFSRADFIFDAVQNKFICPITTISGSQIKLFIQINDLETSEFVSEMLGETTQVYKTPVMRPGRGSSRRASEPHTTPRGCCAVHSSSAKCPRGPRS</sequence>
<comment type="caution">
    <text evidence="3">The sequence shown here is derived from an EMBL/GenBank/DDBJ whole genome shotgun (WGS) entry which is preliminary data.</text>
</comment>
<dbReference type="Proteomes" id="UP000290444">
    <property type="component" value="Unassembled WGS sequence"/>
</dbReference>
<name>A0A4Q1UGT5_9HYPH</name>
<evidence type="ECO:0000313" key="3">
    <source>
        <dbReference type="EMBL" id="RXT33443.1"/>
    </source>
</evidence>
<reference evidence="3 4" key="1">
    <citation type="submission" date="2017-03" db="EMBL/GenBank/DDBJ databases">
        <authorList>
            <person name="Safronova V.I."/>
            <person name="Sazanova A.L."/>
            <person name="Chirak E.R."/>
        </authorList>
    </citation>
    <scope>NUCLEOTIDE SEQUENCE [LARGE SCALE GENOMIC DNA]</scope>
    <source>
        <strain evidence="3 4">Opo-242</strain>
    </source>
</reference>